<evidence type="ECO:0000313" key="3">
    <source>
        <dbReference type="Proteomes" id="UP001151760"/>
    </source>
</evidence>
<evidence type="ECO:0000256" key="1">
    <source>
        <dbReference type="SAM" id="MobiDB-lite"/>
    </source>
</evidence>
<keyword evidence="3" id="KW-1185">Reference proteome</keyword>
<reference evidence="2" key="1">
    <citation type="journal article" date="2022" name="Int. J. Mol. Sci.">
        <title>Draft Genome of Tanacetum Coccineum: Genomic Comparison of Closely Related Tanacetum-Family Plants.</title>
        <authorList>
            <person name="Yamashiro T."/>
            <person name="Shiraishi A."/>
            <person name="Nakayama K."/>
            <person name="Satake H."/>
        </authorList>
    </citation>
    <scope>NUCLEOTIDE SEQUENCE</scope>
</reference>
<reference evidence="2" key="2">
    <citation type="submission" date="2022-01" db="EMBL/GenBank/DDBJ databases">
        <authorList>
            <person name="Yamashiro T."/>
            <person name="Shiraishi A."/>
            <person name="Satake H."/>
            <person name="Nakayama K."/>
        </authorList>
    </citation>
    <scope>NUCLEOTIDE SEQUENCE</scope>
</reference>
<sequence>MLSATPKLFSGIEDSHHGPSDAMYNPPSHSKSERLCFKTHGDYTHFYRLSHSELVGIEKVIHIKMVWRYLIPAAAQDKSRFIAIWSYSTKRCKDILKAQVHVSRLLLL</sequence>
<dbReference type="EMBL" id="BQNB010019656">
    <property type="protein sequence ID" value="GJT87655.1"/>
    <property type="molecule type" value="Genomic_DNA"/>
</dbReference>
<dbReference type="Proteomes" id="UP001151760">
    <property type="component" value="Unassembled WGS sequence"/>
</dbReference>
<evidence type="ECO:0000313" key="2">
    <source>
        <dbReference type="EMBL" id="GJT87655.1"/>
    </source>
</evidence>
<accession>A0ABQ5HIS2</accession>
<feature type="region of interest" description="Disordered" evidence="1">
    <location>
        <begin position="1"/>
        <end position="27"/>
    </location>
</feature>
<name>A0ABQ5HIS2_9ASTR</name>
<protein>
    <submittedName>
        <fullName evidence="2">Uncharacterized protein</fullName>
    </submittedName>
</protein>
<proteinExistence type="predicted"/>
<gene>
    <name evidence="2" type="ORF">Tco_1069372</name>
</gene>
<comment type="caution">
    <text evidence="2">The sequence shown here is derived from an EMBL/GenBank/DDBJ whole genome shotgun (WGS) entry which is preliminary data.</text>
</comment>
<organism evidence="2 3">
    <name type="scientific">Tanacetum coccineum</name>
    <dbReference type="NCBI Taxonomy" id="301880"/>
    <lineage>
        <taxon>Eukaryota</taxon>
        <taxon>Viridiplantae</taxon>
        <taxon>Streptophyta</taxon>
        <taxon>Embryophyta</taxon>
        <taxon>Tracheophyta</taxon>
        <taxon>Spermatophyta</taxon>
        <taxon>Magnoliopsida</taxon>
        <taxon>eudicotyledons</taxon>
        <taxon>Gunneridae</taxon>
        <taxon>Pentapetalae</taxon>
        <taxon>asterids</taxon>
        <taxon>campanulids</taxon>
        <taxon>Asterales</taxon>
        <taxon>Asteraceae</taxon>
        <taxon>Asteroideae</taxon>
        <taxon>Anthemideae</taxon>
        <taxon>Anthemidinae</taxon>
        <taxon>Tanacetum</taxon>
    </lineage>
</organism>